<dbReference type="Proteomes" id="UP001575652">
    <property type="component" value="Unassembled WGS sequence"/>
</dbReference>
<dbReference type="InterPro" id="IPR052913">
    <property type="entry name" value="Glycopeptide_resist_protein"/>
</dbReference>
<keyword evidence="3" id="KW-1185">Reference proteome</keyword>
<dbReference type="InterPro" id="IPR007391">
    <property type="entry name" value="Vancomycin_resist_VanW"/>
</dbReference>
<reference evidence="2 3" key="1">
    <citation type="submission" date="2024-09" db="EMBL/GenBank/DDBJ databases">
        <authorList>
            <person name="Salinas-Garcia M.A."/>
            <person name="Prieme A."/>
        </authorList>
    </citation>
    <scope>NUCLEOTIDE SEQUENCE [LARGE SCALE GENOMIC DNA]</scope>
    <source>
        <strain evidence="2 3">DSM 21081</strain>
    </source>
</reference>
<name>A0ABV4UKP5_9MICC</name>
<evidence type="ECO:0000313" key="3">
    <source>
        <dbReference type="Proteomes" id="UP001575652"/>
    </source>
</evidence>
<dbReference type="Pfam" id="PF04294">
    <property type="entry name" value="VanW"/>
    <property type="match status" value="1"/>
</dbReference>
<gene>
    <name evidence="2" type="ORF">ACETWP_06290</name>
</gene>
<feature type="domain" description="YoaR-like putative peptidoglycan binding" evidence="1">
    <location>
        <begin position="254"/>
        <end position="315"/>
    </location>
</feature>
<dbReference type="InterPro" id="IPR022029">
    <property type="entry name" value="YoaR-like_PG-bd"/>
</dbReference>
<comment type="caution">
    <text evidence="2">The sequence shown here is derived from an EMBL/GenBank/DDBJ whole genome shotgun (WGS) entry which is preliminary data.</text>
</comment>
<proteinExistence type="predicted"/>
<dbReference type="EMBL" id="JBHDLJ010000004">
    <property type="protein sequence ID" value="MFB0834194.1"/>
    <property type="molecule type" value="Genomic_DNA"/>
</dbReference>
<accession>A0ABV4UKP5</accession>
<evidence type="ECO:0000259" key="1">
    <source>
        <dbReference type="Pfam" id="PF12229"/>
    </source>
</evidence>
<dbReference type="Pfam" id="PF12229">
    <property type="entry name" value="PG_binding_4"/>
    <property type="match status" value="1"/>
</dbReference>
<protein>
    <submittedName>
        <fullName evidence="2">VanW family protein</fullName>
    </submittedName>
</protein>
<dbReference type="RefSeq" id="WP_373971368.1">
    <property type="nucleotide sequence ID" value="NZ_JBHDLJ010000004.1"/>
</dbReference>
<dbReference type="PANTHER" id="PTHR35788:SF1">
    <property type="entry name" value="EXPORTED PROTEIN"/>
    <property type="match status" value="1"/>
</dbReference>
<sequence length="563" mass="59383">MKVRDTKRGRLRTAWLVGGASAVVLAGAYAGGAWFLGGQVPAGTKVHGVDIGGMDAAQAADALHAELGPVAGRGVRVAAAGRDATLDPAASGLALDVDATLEDQTGYTLDPSVLWHRLSGGGPLEPVLTADEDRLRGALEAASARLDRVPVEGAIAFRDARPSVAEPVAGSVVDIDAAVPLVAAAWFDAPRPIDLPAETIEPAVEAKAFDRARTDLAEPLVAGPVTVTAGGLKASLGPEVLADAAAFAVADDRVSMTLDNEALADALLEANPDLASTARDARIELRNGRPAVLPSVPGRGVDTAGLADKILKAASTPRRTAAVKLSVTQPELTTAGAKALGVKEQLVEFSTPYPTYDALRTKNLRAGAAKLNGVLVMPGETFSLIEHLAPITAANGYFDSGVVVDGFESKALGGGLSQISTQLFNAGFLAGMDDVEHQPHSRWFDRYPAGREATLWEGVIDMKWRNNTGHAVMIQTWVADRVYTRLWGTDVWDVATSTSDHFDVRKPRTVYNAGEKCVPESGGQEGFSVTVTRDRKSATRTLPRETLRWTYQPWNKVVCGEKP</sequence>
<organism evidence="2 3">
    <name type="scientific">Arthrobacter halodurans</name>
    <dbReference type="NCBI Taxonomy" id="516699"/>
    <lineage>
        <taxon>Bacteria</taxon>
        <taxon>Bacillati</taxon>
        <taxon>Actinomycetota</taxon>
        <taxon>Actinomycetes</taxon>
        <taxon>Micrococcales</taxon>
        <taxon>Micrococcaceae</taxon>
        <taxon>Arthrobacter</taxon>
    </lineage>
</organism>
<dbReference type="PANTHER" id="PTHR35788">
    <property type="entry name" value="EXPORTED PROTEIN-RELATED"/>
    <property type="match status" value="1"/>
</dbReference>
<evidence type="ECO:0000313" key="2">
    <source>
        <dbReference type="EMBL" id="MFB0834194.1"/>
    </source>
</evidence>